<dbReference type="InterPro" id="IPR038731">
    <property type="entry name" value="RgtA/B/C-like"/>
</dbReference>
<dbReference type="PANTHER" id="PTHR33908">
    <property type="entry name" value="MANNOSYLTRANSFERASE YKCB-RELATED"/>
    <property type="match status" value="1"/>
</dbReference>
<dbReference type="Proteomes" id="UP000319783">
    <property type="component" value="Unassembled WGS sequence"/>
</dbReference>
<evidence type="ECO:0000256" key="1">
    <source>
        <dbReference type="ARBA" id="ARBA00004651"/>
    </source>
</evidence>
<feature type="transmembrane region" description="Helical" evidence="8">
    <location>
        <begin position="45"/>
        <end position="62"/>
    </location>
</feature>
<evidence type="ECO:0000313" key="11">
    <source>
        <dbReference type="Proteomes" id="UP000319783"/>
    </source>
</evidence>
<evidence type="ECO:0000256" key="5">
    <source>
        <dbReference type="ARBA" id="ARBA00022692"/>
    </source>
</evidence>
<evidence type="ECO:0000256" key="4">
    <source>
        <dbReference type="ARBA" id="ARBA00022679"/>
    </source>
</evidence>
<feature type="domain" description="Glycosyltransferase RgtA/B/C/D-like" evidence="9">
    <location>
        <begin position="19"/>
        <end position="122"/>
    </location>
</feature>
<feature type="transmembrane region" description="Helical" evidence="8">
    <location>
        <begin position="93"/>
        <end position="110"/>
    </location>
</feature>
<reference evidence="10 11" key="1">
    <citation type="submission" date="2019-04" db="EMBL/GenBank/DDBJ databases">
        <title>Genome of a novel bacterium Candidatus Jettenia ecosi reconstructed from metagenome of an anammox bioreactor.</title>
        <authorList>
            <person name="Mardanov A.V."/>
            <person name="Beletsky A.V."/>
            <person name="Ravin N.V."/>
            <person name="Botchkova E.A."/>
            <person name="Litti Y.V."/>
            <person name="Nozhevnikova A.N."/>
        </authorList>
    </citation>
    <scope>NUCLEOTIDE SEQUENCE [LARGE SCALE GENOMIC DNA]</scope>
    <source>
        <strain evidence="10">J2</strain>
    </source>
</reference>
<comment type="caution">
    <text evidence="10">The sequence shown here is derived from an EMBL/GenBank/DDBJ whole genome shotgun (WGS) entry which is preliminary data.</text>
</comment>
<evidence type="ECO:0000256" key="8">
    <source>
        <dbReference type="SAM" id="Phobius"/>
    </source>
</evidence>
<accession>A0A533Q9F7</accession>
<evidence type="ECO:0000256" key="6">
    <source>
        <dbReference type="ARBA" id="ARBA00022989"/>
    </source>
</evidence>
<comment type="subcellular location">
    <subcellularLocation>
        <location evidence="1">Cell membrane</location>
        <topology evidence="1">Multi-pass membrane protein</topology>
    </subcellularLocation>
</comment>
<dbReference type="Pfam" id="PF13231">
    <property type="entry name" value="PMT_2"/>
    <property type="match status" value="1"/>
</dbReference>
<evidence type="ECO:0000256" key="7">
    <source>
        <dbReference type="ARBA" id="ARBA00023136"/>
    </source>
</evidence>
<gene>
    <name evidence="10" type="ORF">JETT_2387</name>
</gene>
<keyword evidence="3" id="KW-0328">Glycosyltransferase</keyword>
<keyword evidence="2" id="KW-1003">Cell membrane</keyword>
<evidence type="ECO:0000256" key="2">
    <source>
        <dbReference type="ARBA" id="ARBA00022475"/>
    </source>
</evidence>
<evidence type="ECO:0000256" key="3">
    <source>
        <dbReference type="ARBA" id="ARBA00022676"/>
    </source>
</evidence>
<dbReference type="AlphaFoldDB" id="A0A533Q9F7"/>
<dbReference type="PANTHER" id="PTHR33908:SF3">
    <property type="entry name" value="UNDECAPRENYL PHOSPHATE-ALPHA-4-AMINO-4-DEOXY-L-ARABINOSE ARABINOSYL TRANSFERASE"/>
    <property type="match status" value="1"/>
</dbReference>
<evidence type="ECO:0000313" key="10">
    <source>
        <dbReference type="EMBL" id="TLD41327.1"/>
    </source>
</evidence>
<protein>
    <submittedName>
        <fullName evidence="10">Glycosyltransferase</fullName>
    </submittedName>
</protein>
<feature type="transmembrane region" description="Helical" evidence="8">
    <location>
        <begin position="21"/>
        <end position="39"/>
    </location>
</feature>
<keyword evidence="6 8" id="KW-1133">Transmembrane helix</keyword>
<keyword evidence="4 10" id="KW-0808">Transferase</keyword>
<name>A0A533Q9F7_9BACT</name>
<dbReference type="GO" id="GO:0016763">
    <property type="term" value="F:pentosyltransferase activity"/>
    <property type="evidence" value="ECO:0007669"/>
    <property type="project" value="TreeGrafter"/>
</dbReference>
<dbReference type="InterPro" id="IPR050297">
    <property type="entry name" value="LipidA_mod_glycosyltrf_83"/>
</dbReference>
<keyword evidence="5 8" id="KW-0812">Transmembrane</keyword>
<dbReference type="GO" id="GO:0009103">
    <property type="term" value="P:lipopolysaccharide biosynthetic process"/>
    <property type="evidence" value="ECO:0007669"/>
    <property type="project" value="UniProtKB-ARBA"/>
</dbReference>
<keyword evidence="7 8" id="KW-0472">Membrane</keyword>
<dbReference type="EMBL" id="SULG01000052">
    <property type="protein sequence ID" value="TLD41327.1"/>
    <property type="molecule type" value="Genomic_DNA"/>
</dbReference>
<organism evidence="10 11">
    <name type="scientific">Candidatus Jettenia ecosi</name>
    <dbReference type="NCBI Taxonomy" id="2494326"/>
    <lineage>
        <taxon>Bacteria</taxon>
        <taxon>Pseudomonadati</taxon>
        <taxon>Planctomycetota</taxon>
        <taxon>Candidatus Brocadiia</taxon>
        <taxon>Candidatus Brocadiales</taxon>
        <taxon>Candidatus Brocadiaceae</taxon>
        <taxon>Candidatus Jettenia</taxon>
    </lineage>
</organism>
<sequence>MRDSGNFIVPHLNSKPYPDKPPLLFWLINVFSLPFGKITALSSRLPSAFAGIGCCVALFYLAKSLYRNTRIALMASLILATSSKFLWMAHRVAFDVLLTLLVTMSILFFYKGYTEQKTKGCIIPPFMYSWPSEYLQRGP</sequence>
<dbReference type="GO" id="GO:0005886">
    <property type="term" value="C:plasma membrane"/>
    <property type="evidence" value="ECO:0007669"/>
    <property type="project" value="UniProtKB-SubCell"/>
</dbReference>
<evidence type="ECO:0000259" key="9">
    <source>
        <dbReference type="Pfam" id="PF13231"/>
    </source>
</evidence>
<dbReference type="GO" id="GO:0010041">
    <property type="term" value="P:response to iron(III) ion"/>
    <property type="evidence" value="ECO:0007669"/>
    <property type="project" value="TreeGrafter"/>
</dbReference>
<proteinExistence type="predicted"/>